<dbReference type="EMBL" id="CAQQ02165331">
    <property type="status" value="NOT_ANNOTATED_CDS"/>
    <property type="molecule type" value="Genomic_DNA"/>
</dbReference>
<accession>T1GTP9</accession>
<reference evidence="1" key="2">
    <citation type="submission" date="2015-06" db="UniProtKB">
        <authorList>
            <consortium name="EnsemblMetazoa"/>
        </authorList>
    </citation>
    <scope>IDENTIFICATION</scope>
</reference>
<keyword evidence="2" id="KW-1185">Reference proteome</keyword>
<dbReference type="Proteomes" id="UP000015102">
    <property type="component" value="Unassembled WGS sequence"/>
</dbReference>
<dbReference type="HOGENOM" id="CLU_1901484_0_0_1"/>
<dbReference type="EnsemblMetazoa" id="MESCA007088-RA">
    <property type="protein sequence ID" value="MESCA007088-PA"/>
    <property type="gene ID" value="MESCA007088"/>
</dbReference>
<sequence length="134" mass="15580">MSKHSGKGFKMKISFEFLKQSYPLNKAFFVVPKRLLLYIGLWPFSPMDLFHISFSIFNSVSLAIGGFSEYAFVFTHLNEPLKALDCVCPASSVTVTFFKYVYLTLKRADYRESMNRCQELFFADKELDKDLKKK</sequence>
<proteinExistence type="predicted"/>
<reference evidence="2" key="1">
    <citation type="submission" date="2013-02" db="EMBL/GenBank/DDBJ databases">
        <authorList>
            <person name="Hughes D."/>
        </authorList>
    </citation>
    <scope>NUCLEOTIDE SEQUENCE</scope>
    <source>
        <strain>Durham</strain>
        <strain evidence="2">NC isolate 2 -- Noor lab</strain>
    </source>
</reference>
<name>T1GTP9_MEGSC</name>
<protein>
    <submittedName>
        <fullName evidence="1">Uncharacterized protein</fullName>
    </submittedName>
</protein>
<evidence type="ECO:0000313" key="1">
    <source>
        <dbReference type="EnsemblMetazoa" id="MESCA007088-PA"/>
    </source>
</evidence>
<dbReference type="AlphaFoldDB" id="T1GTP9"/>
<evidence type="ECO:0000313" key="2">
    <source>
        <dbReference type="Proteomes" id="UP000015102"/>
    </source>
</evidence>
<organism evidence="1 2">
    <name type="scientific">Megaselia scalaris</name>
    <name type="common">Humpbacked fly</name>
    <name type="synonym">Phora scalaris</name>
    <dbReference type="NCBI Taxonomy" id="36166"/>
    <lineage>
        <taxon>Eukaryota</taxon>
        <taxon>Metazoa</taxon>
        <taxon>Ecdysozoa</taxon>
        <taxon>Arthropoda</taxon>
        <taxon>Hexapoda</taxon>
        <taxon>Insecta</taxon>
        <taxon>Pterygota</taxon>
        <taxon>Neoptera</taxon>
        <taxon>Endopterygota</taxon>
        <taxon>Diptera</taxon>
        <taxon>Brachycera</taxon>
        <taxon>Muscomorpha</taxon>
        <taxon>Platypezoidea</taxon>
        <taxon>Phoridae</taxon>
        <taxon>Megaseliini</taxon>
        <taxon>Megaselia</taxon>
    </lineage>
</organism>